<name>A0A1H9GES1_9GAMM</name>
<sequence length="164" mass="18391">MAQKPMTDINDIRLDNTRQLANKHCGSLAKFADRIDRVPTQVSRIIGKNPTKKIGNRLARHIEEKFNKESGWLDQVHREENQQSENSIQEKPALYMALTGTADQLELLRSVIETIETILEEEEIKLSPEEKAKSIIACLQTCVKRGTNLSADKAIAATAIQAVI</sequence>
<organism evidence="1 2">
    <name type="scientific">Amphritea atlantica</name>
    <dbReference type="NCBI Taxonomy" id="355243"/>
    <lineage>
        <taxon>Bacteria</taxon>
        <taxon>Pseudomonadati</taxon>
        <taxon>Pseudomonadota</taxon>
        <taxon>Gammaproteobacteria</taxon>
        <taxon>Oceanospirillales</taxon>
        <taxon>Oceanospirillaceae</taxon>
        <taxon>Amphritea</taxon>
    </lineage>
</organism>
<proteinExistence type="predicted"/>
<dbReference type="AlphaFoldDB" id="A0A1H9GES1"/>
<dbReference type="Proteomes" id="UP000198749">
    <property type="component" value="Unassembled WGS sequence"/>
</dbReference>
<dbReference type="EMBL" id="FOGB01000004">
    <property type="protein sequence ID" value="SEQ48564.1"/>
    <property type="molecule type" value="Genomic_DNA"/>
</dbReference>
<keyword evidence="2" id="KW-1185">Reference proteome</keyword>
<accession>A0A1H9GES1</accession>
<evidence type="ECO:0000313" key="2">
    <source>
        <dbReference type="Proteomes" id="UP000198749"/>
    </source>
</evidence>
<evidence type="ECO:0008006" key="3">
    <source>
        <dbReference type="Google" id="ProtNLM"/>
    </source>
</evidence>
<evidence type="ECO:0000313" key="1">
    <source>
        <dbReference type="EMBL" id="SEQ48564.1"/>
    </source>
</evidence>
<gene>
    <name evidence="1" type="ORF">SAMN03080615_01639</name>
</gene>
<reference evidence="2" key="1">
    <citation type="submission" date="2016-10" db="EMBL/GenBank/DDBJ databases">
        <authorList>
            <person name="Varghese N."/>
            <person name="Submissions S."/>
        </authorList>
    </citation>
    <scope>NUCLEOTIDE SEQUENCE [LARGE SCALE GENOMIC DNA]</scope>
    <source>
        <strain evidence="2">DSM 18887</strain>
    </source>
</reference>
<protein>
    <recommendedName>
        <fullName evidence="3">Phage regulatory protein CII (CP76)</fullName>
    </recommendedName>
</protein>
<dbReference type="STRING" id="355243.SAMN03080615_01639"/>